<sequence>MAGLPSNFAQGARNLLENCAGMRAGQKLLILYEDPAEGIYEHALAEEIAQAAARAGIHAELESVPFAPEVADPPPALTRRMAAADRTLFLARLGDQIRFRPSMGEVNPVVSYALDSDMLASGFGQAHFGGLEEIKALVNGALASARHVRVTCPLGTDFAGPGVRFPRVGGDCTVTRFPMSVFTPAPAEGFRGRVAQAGFLVGTGSQYYSPYAAALEDVLFVRFEGTALLGFEGSARDVATARAHYERVAAKFGIDPWFVHSWHAGIHPGCAYRMPAGANIERWAAGAFGNPRVLHLHTCGNYPPGEISLNVIDPTVEVDGVRLWDRGRLCPERLAGGQAILDRYPCLARVFADPETAVGLGPDGRLSLA</sequence>
<proteinExistence type="predicted"/>
<accession>A0ABT2NMC8</accession>
<dbReference type="RefSeq" id="WP_261494095.1">
    <property type="nucleotide sequence ID" value="NZ_JAOCQF010000001.1"/>
</dbReference>
<dbReference type="EMBL" id="JAOCQF010000001">
    <property type="protein sequence ID" value="MCT8328670.1"/>
    <property type="molecule type" value="Genomic_DNA"/>
</dbReference>
<evidence type="ECO:0000313" key="2">
    <source>
        <dbReference type="Proteomes" id="UP001205601"/>
    </source>
</evidence>
<dbReference type="Proteomes" id="UP001205601">
    <property type="component" value="Unassembled WGS sequence"/>
</dbReference>
<organism evidence="1 2">
    <name type="scientific">Albidovulum sediminis</name>
    <dbReference type="NCBI Taxonomy" id="3066345"/>
    <lineage>
        <taxon>Bacteria</taxon>
        <taxon>Pseudomonadati</taxon>
        <taxon>Pseudomonadota</taxon>
        <taxon>Alphaproteobacteria</taxon>
        <taxon>Rhodobacterales</taxon>
        <taxon>Paracoccaceae</taxon>
        <taxon>Albidovulum</taxon>
    </lineage>
</organism>
<protein>
    <submittedName>
        <fullName evidence="1">Uncharacterized protein</fullName>
    </submittedName>
</protein>
<evidence type="ECO:0000313" key="1">
    <source>
        <dbReference type="EMBL" id="MCT8328670.1"/>
    </source>
</evidence>
<keyword evidence="2" id="KW-1185">Reference proteome</keyword>
<gene>
    <name evidence="1" type="ORF">N5I32_03975</name>
</gene>
<reference evidence="2" key="1">
    <citation type="submission" date="2023-07" db="EMBL/GenBank/DDBJ databases">
        <title>Defluviimonas sediminis sp. nov., isolated from mangrove sediment.</title>
        <authorList>
            <person name="Liu L."/>
            <person name="Li J."/>
            <person name="Huang Y."/>
            <person name="Pan J."/>
            <person name="Li M."/>
        </authorList>
    </citation>
    <scope>NUCLEOTIDE SEQUENCE [LARGE SCALE GENOMIC DNA]</scope>
    <source>
        <strain evidence="2">FT324</strain>
    </source>
</reference>
<name>A0ABT2NMC8_9RHOB</name>
<comment type="caution">
    <text evidence="1">The sequence shown here is derived from an EMBL/GenBank/DDBJ whole genome shotgun (WGS) entry which is preliminary data.</text>
</comment>